<feature type="region of interest" description="Disordered" evidence="1">
    <location>
        <begin position="188"/>
        <end position="212"/>
    </location>
</feature>
<accession>A0A371D8F2</accession>
<gene>
    <name evidence="2" type="ORF">OH76DRAFT_630194</name>
</gene>
<sequence>MKDDAVAPVANSMHDETCLVNEISTAETVRPSDRTSDVHEPRLREAAAPAAFTATVAQSVSPPPALAAVEGAADKLPTPEGGSDGMSSVDEALPEPRETFPRDSARVLTRAEARRKYGQFLRRKSDFETIPHDERIVTAANGRRRTVQVYKESDLQQAVRKRHGTPIYALYVQVGLTLVPRCLTALSSTRGHDNGKPGPSNARSDGAGPSAK</sequence>
<organism evidence="2 3">
    <name type="scientific">Lentinus brumalis</name>
    <dbReference type="NCBI Taxonomy" id="2498619"/>
    <lineage>
        <taxon>Eukaryota</taxon>
        <taxon>Fungi</taxon>
        <taxon>Dikarya</taxon>
        <taxon>Basidiomycota</taxon>
        <taxon>Agaricomycotina</taxon>
        <taxon>Agaricomycetes</taxon>
        <taxon>Polyporales</taxon>
        <taxon>Polyporaceae</taxon>
        <taxon>Lentinus</taxon>
    </lineage>
</organism>
<dbReference type="AlphaFoldDB" id="A0A371D8F2"/>
<name>A0A371D8F2_9APHY</name>
<keyword evidence="3" id="KW-1185">Reference proteome</keyword>
<dbReference type="Proteomes" id="UP000256964">
    <property type="component" value="Unassembled WGS sequence"/>
</dbReference>
<evidence type="ECO:0000313" key="3">
    <source>
        <dbReference type="Proteomes" id="UP000256964"/>
    </source>
</evidence>
<protein>
    <submittedName>
        <fullName evidence="2">Uncharacterized protein</fullName>
    </submittedName>
</protein>
<dbReference type="EMBL" id="KZ857409">
    <property type="protein sequence ID" value="RDX48806.1"/>
    <property type="molecule type" value="Genomic_DNA"/>
</dbReference>
<evidence type="ECO:0000313" key="2">
    <source>
        <dbReference type="EMBL" id="RDX48806.1"/>
    </source>
</evidence>
<feature type="region of interest" description="Disordered" evidence="1">
    <location>
        <begin position="63"/>
        <end position="98"/>
    </location>
</feature>
<reference evidence="2 3" key="1">
    <citation type="journal article" date="2018" name="Biotechnol. Biofuels">
        <title>Integrative visual omics of the white-rot fungus Polyporus brumalis exposes the biotechnological potential of its oxidative enzymes for delignifying raw plant biomass.</title>
        <authorList>
            <person name="Miyauchi S."/>
            <person name="Rancon A."/>
            <person name="Drula E."/>
            <person name="Hage H."/>
            <person name="Chaduli D."/>
            <person name="Favel A."/>
            <person name="Grisel S."/>
            <person name="Henrissat B."/>
            <person name="Herpoel-Gimbert I."/>
            <person name="Ruiz-Duenas F.J."/>
            <person name="Chevret D."/>
            <person name="Hainaut M."/>
            <person name="Lin J."/>
            <person name="Wang M."/>
            <person name="Pangilinan J."/>
            <person name="Lipzen A."/>
            <person name="Lesage-Meessen L."/>
            <person name="Navarro D."/>
            <person name="Riley R."/>
            <person name="Grigoriev I.V."/>
            <person name="Zhou S."/>
            <person name="Raouche S."/>
            <person name="Rosso M.N."/>
        </authorList>
    </citation>
    <scope>NUCLEOTIDE SEQUENCE [LARGE SCALE GENOMIC DNA]</scope>
    <source>
        <strain evidence="2 3">BRFM 1820</strain>
    </source>
</reference>
<evidence type="ECO:0000256" key="1">
    <source>
        <dbReference type="SAM" id="MobiDB-lite"/>
    </source>
</evidence>
<proteinExistence type="predicted"/>